<dbReference type="InterPro" id="IPR003439">
    <property type="entry name" value="ABC_transporter-like_ATP-bd"/>
</dbReference>
<evidence type="ECO:0000256" key="1">
    <source>
        <dbReference type="ARBA" id="ARBA00004651"/>
    </source>
</evidence>
<name>A0A4R6Y886_9BURK</name>
<dbReference type="PROSITE" id="PS00211">
    <property type="entry name" value="ABC_TRANSPORTER_1"/>
    <property type="match status" value="1"/>
</dbReference>
<sequence length="615" mass="68858">MLRNLFSNLFNIKDTQNFQRLMSYVVIYKWRIFFALLATVGVAFTESYLAAFIAPLINQGFSSTSNTPPILQGSGIFAYIKQLYATLTYWIWGTPAKVWLVPTFLIVLIIFRGICRYISNYELSWVGAVVLKEVRGLMFHKMLHLPAKYQSSHPSAFASNRFLLDAEAAIGNATSVFITLSRDSLTVLGLVCVLLYLNWQLCLIVLLIFPILGLLSRYFRKRLRVLNQDSQLKLKSLAHTIHETYDGHKVVKLYGGESHAEERFAAENNAILRFTKKLAQATSAKSPISELIASLALAVVIFIALWQSQHGITTVGEFMAFIVAMMQLISPLKNLSNLSTPMQRMFVAADMVFEFIDEPSESNTGTIKLKHSTGQLRFEHIDLSYDNQTRKALNDFNLEIKAGEKVALIGRSGSGKTSLINMLPRFIEPSSGVIYLDSHKLNDIDLASLRQQIALVSQDVFLFNDTLYNNIAYSKPNATPKDVEHALKAANLWDFVQDNPNGWDMEIGNNGNQLSGGQRQRLSIARAILKDAPLLILDEATSALDNESERAVQQALEHLMQGRTSIIIAHRLSTIQKADRIIVMNEGQIVEQGTHEQLLAQNGLYAHLSALPSMT</sequence>
<dbReference type="Gene3D" id="3.40.50.300">
    <property type="entry name" value="P-loop containing nucleotide triphosphate hydrolases"/>
    <property type="match status" value="1"/>
</dbReference>
<dbReference type="InterPro" id="IPR011917">
    <property type="entry name" value="ABC_transpr_lipidA"/>
</dbReference>
<keyword evidence="16" id="KW-1185">Reference proteome</keyword>
<keyword evidence="3" id="KW-1003">Cell membrane</keyword>
<dbReference type="InterPro" id="IPR011527">
    <property type="entry name" value="ABC1_TM_dom"/>
</dbReference>
<dbReference type="Pfam" id="PF00664">
    <property type="entry name" value="ABC_membrane"/>
    <property type="match status" value="1"/>
</dbReference>
<keyword evidence="11 12" id="KW-0472">Membrane</keyword>
<dbReference type="PANTHER" id="PTHR24221">
    <property type="entry name" value="ATP-BINDING CASSETTE SUB-FAMILY B"/>
    <property type="match status" value="1"/>
</dbReference>
<dbReference type="NCBIfam" id="TIGR02203">
    <property type="entry name" value="MsbA_lipidA"/>
    <property type="match status" value="1"/>
</dbReference>
<dbReference type="EMBL" id="SNZE01000009">
    <property type="protein sequence ID" value="TDR31562.1"/>
    <property type="molecule type" value="Genomic_DNA"/>
</dbReference>
<evidence type="ECO:0000256" key="3">
    <source>
        <dbReference type="ARBA" id="ARBA00022475"/>
    </source>
</evidence>
<evidence type="ECO:0000256" key="6">
    <source>
        <dbReference type="ARBA" id="ARBA00022741"/>
    </source>
</evidence>
<accession>A0A4R6Y886</accession>
<keyword evidence="4" id="KW-0997">Cell inner membrane</keyword>
<keyword evidence="5 12" id="KW-0812">Transmembrane</keyword>
<feature type="transmembrane region" description="Helical" evidence="12">
    <location>
        <begin position="187"/>
        <end position="215"/>
    </location>
</feature>
<dbReference type="RefSeq" id="WP_133619988.1">
    <property type="nucleotide sequence ID" value="NZ_SNZE01000009.1"/>
</dbReference>
<dbReference type="SUPFAM" id="SSF52540">
    <property type="entry name" value="P-loop containing nucleoside triphosphate hydrolases"/>
    <property type="match status" value="1"/>
</dbReference>
<dbReference type="OrthoDB" id="8554730at2"/>
<evidence type="ECO:0000259" key="13">
    <source>
        <dbReference type="PROSITE" id="PS50893"/>
    </source>
</evidence>
<organism evidence="15 16">
    <name type="scientific">Hydromonas duriensis</name>
    <dbReference type="NCBI Taxonomy" id="1527608"/>
    <lineage>
        <taxon>Bacteria</taxon>
        <taxon>Pseudomonadati</taxon>
        <taxon>Pseudomonadota</taxon>
        <taxon>Betaproteobacteria</taxon>
        <taxon>Burkholderiales</taxon>
        <taxon>Burkholderiaceae</taxon>
        <taxon>Hydromonas</taxon>
    </lineage>
</organism>
<evidence type="ECO:0000256" key="4">
    <source>
        <dbReference type="ARBA" id="ARBA00022519"/>
    </source>
</evidence>
<gene>
    <name evidence="15" type="ORF">DFR44_10979</name>
</gene>
<dbReference type="Proteomes" id="UP000294480">
    <property type="component" value="Unassembled WGS sequence"/>
</dbReference>
<evidence type="ECO:0000256" key="5">
    <source>
        <dbReference type="ARBA" id="ARBA00022692"/>
    </source>
</evidence>
<evidence type="ECO:0000256" key="11">
    <source>
        <dbReference type="ARBA" id="ARBA00023136"/>
    </source>
</evidence>
<feature type="domain" description="ABC transmembrane type-1" evidence="14">
    <location>
        <begin position="33"/>
        <end position="344"/>
    </location>
</feature>
<keyword evidence="7 15" id="KW-0067">ATP-binding</keyword>
<comment type="subcellular location">
    <subcellularLocation>
        <location evidence="1">Cell membrane</location>
        <topology evidence="1">Multi-pass membrane protein</topology>
    </subcellularLocation>
</comment>
<keyword evidence="9 12" id="KW-1133">Transmembrane helix</keyword>
<dbReference type="InterPro" id="IPR039421">
    <property type="entry name" value="Type_1_exporter"/>
</dbReference>
<keyword evidence="2" id="KW-0813">Transport</keyword>
<dbReference type="PROSITE" id="PS50893">
    <property type="entry name" value="ABC_TRANSPORTER_2"/>
    <property type="match status" value="1"/>
</dbReference>
<dbReference type="CDD" id="cd18552">
    <property type="entry name" value="ABC_6TM_MsbA_like"/>
    <property type="match status" value="1"/>
</dbReference>
<comment type="caution">
    <text evidence="15">The sequence shown here is derived from an EMBL/GenBank/DDBJ whole genome shotgun (WGS) entry which is preliminary data.</text>
</comment>
<feature type="domain" description="ABC transporter" evidence="13">
    <location>
        <begin position="376"/>
        <end position="611"/>
    </location>
</feature>
<evidence type="ECO:0000256" key="12">
    <source>
        <dbReference type="SAM" id="Phobius"/>
    </source>
</evidence>
<evidence type="ECO:0000313" key="16">
    <source>
        <dbReference type="Proteomes" id="UP000294480"/>
    </source>
</evidence>
<evidence type="ECO:0000256" key="10">
    <source>
        <dbReference type="ARBA" id="ARBA00023055"/>
    </source>
</evidence>
<dbReference type="GO" id="GO:0005886">
    <property type="term" value="C:plasma membrane"/>
    <property type="evidence" value="ECO:0007669"/>
    <property type="project" value="UniProtKB-SubCell"/>
</dbReference>
<feature type="transmembrane region" description="Helical" evidence="12">
    <location>
        <begin position="32"/>
        <end position="57"/>
    </location>
</feature>
<dbReference type="PANTHER" id="PTHR24221:SF654">
    <property type="entry name" value="ATP-BINDING CASSETTE SUB-FAMILY B MEMBER 6"/>
    <property type="match status" value="1"/>
</dbReference>
<dbReference type="InterPro" id="IPR003593">
    <property type="entry name" value="AAA+_ATPase"/>
</dbReference>
<dbReference type="SMART" id="SM00382">
    <property type="entry name" value="AAA"/>
    <property type="match status" value="1"/>
</dbReference>
<dbReference type="SUPFAM" id="SSF90123">
    <property type="entry name" value="ABC transporter transmembrane region"/>
    <property type="match status" value="1"/>
</dbReference>
<evidence type="ECO:0000256" key="2">
    <source>
        <dbReference type="ARBA" id="ARBA00022448"/>
    </source>
</evidence>
<keyword evidence="10" id="KW-0445">Lipid transport</keyword>
<keyword evidence="8" id="KW-1278">Translocase</keyword>
<evidence type="ECO:0000256" key="9">
    <source>
        <dbReference type="ARBA" id="ARBA00022989"/>
    </source>
</evidence>
<dbReference type="GO" id="GO:0140359">
    <property type="term" value="F:ABC-type transporter activity"/>
    <property type="evidence" value="ECO:0007669"/>
    <property type="project" value="InterPro"/>
</dbReference>
<dbReference type="InterPro" id="IPR017871">
    <property type="entry name" value="ABC_transporter-like_CS"/>
</dbReference>
<keyword evidence="6" id="KW-0547">Nucleotide-binding</keyword>
<dbReference type="GO" id="GO:0016887">
    <property type="term" value="F:ATP hydrolysis activity"/>
    <property type="evidence" value="ECO:0007669"/>
    <property type="project" value="InterPro"/>
</dbReference>
<feature type="transmembrane region" description="Helical" evidence="12">
    <location>
        <begin position="99"/>
        <end position="119"/>
    </location>
</feature>
<evidence type="ECO:0000313" key="15">
    <source>
        <dbReference type="EMBL" id="TDR31562.1"/>
    </source>
</evidence>
<dbReference type="InterPro" id="IPR036640">
    <property type="entry name" value="ABC1_TM_sf"/>
</dbReference>
<proteinExistence type="predicted"/>
<dbReference type="Gene3D" id="1.20.1560.10">
    <property type="entry name" value="ABC transporter type 1, transmembrane domain"/>
    <property type="match status" value="1"/>
</dbReference>
<dbReference type="AlphaFoldDB" id="A0A4R6Y886"/>
<reference evidence="15 16" key="1">
    <citation type="submission" date="2019-03" db="EMBL/GenBank/DDBJ databases">
        <title>Genomic Encyclopedia of Type Strains, Phase IV (KMG-IV): sequencing the most valuable type-strain genomes for metagenomic binning, comparative biology and taxonomic classification.</title>
        <authorList>
            <person name="Goeker M."/>
        </authorList>
    </citation>
    <scope>NUCLEOTIDE SEQUENCE [LARGE SCALE GENOMIC DNA]</scope>
    <source>
        <strain evidence="15 16">DSM 102852</strain>
    </source>
</reference>
<dbReference type="InterPro" id="IPR027417">
    <property type="entry name" value="P-loop_NTPase"/>
</dbReference>
<dbReference type="GO" id="GO:0005524">
    <property type="term" value="F:ATP binding"/>
    <property type="evidence" value="ECO:0007669"/>
    <property type="project" value="UniProtKB-KW"/>
</dbReference>
<evidence type="ECO:0000256" key="8">
    <source>
        <dbReference type="ARBA" id="ARBA00022967"/>
    </source>
</evidence>
<dbReference type="Pfam" id="PF00005">
    <property type="entry name" value="ABC_tran"/>
    <property type="match status" value="1"/>
</dbReference>
<dbReference type="FunFam" id="3.40.50.300:FF:000221">
    <property type="entry name" value="Multidrug ABC transporter ATP-binding protein"/>
    <property type="match status" value="1"/>
</dbReference>
<evidence type="ECO:0000256" key="7">
    <source>
        <dbReference type="ARBA" id="ARBA00022840"/>
    </source>
</evidence>
<evidence type="ECO:0000259" key="14">
    <source>
        <dbReference type="PROSITE" id="PS50929"/>
    </source>
</evidence>
<dbReference type="GO" id="GO:0034040">
    <property type="term" value="F:ATPase-coupled lipid transmembrane transporter activity"/>
    <property type="evidence" value="ECO:0007669"/>
    <property type="project" value="InterPro"/>
</dbReference>
<dbReference type="PROSITE" id="PS50929">
    <property type="entry name" value="ABC_TM1F"/>
    <property type="match status" value="1"/>
</dbReference>
<protein>
    <submittedName>
        <fullName evidence="15">Lipid A export permease/ATP-binding protein MsbA</fullName>
    </submittedName>
</protein>